<dbReference type="Pfam" id="PF02021">
    <property type="entry name" value="UPF0102"/>
    <property type="match status" value="1"/>
</dbReference>
<evidence type="ECO:0000313" key="4">
    <source>
        <dbReference type="Proteomes" id="UP000838686"/>
    </source>
</evidence>
<dbReference type="HAMAP" id="MF_00048">
    <property type="entry name" value="UPF0102"/>
    <property type="match status" value="1"/>
</dbReference>
<proteinExistence type="inferred from homology"/>
<dbReference type="EMBL" id="CAKMMF010000004">
    <property type="protein sequence ID" value="CAH1197869.1"/>
    <property type="molecule type" value="Genomic_DNA"/>
</dbReference>
<dbReference type="PANTHER" id="PTHR34039:SF1">
    <property type="entry name" value="UPF0102 PROTEIN YRAN"/>
    <property type="match status" value="1"/>
</dbReference>
<dbReference type="RefSeq" id="WP_236339390.1">
    <property type="nucleotide sequence ID" value="NZ_CAKMMF010000004.1"/>
</dbReference>
<dbReference type="InterPro" id="IPR003509">
    <property type="entry name" value="UPF0102_YraN-like"/>
</dbReference>
<reference evidence="3" key="1">
    <citation type="submission" date="2022-01" db="EMBL/GenBank/DDBJ databases">
        <authorList>
            <person name="Criscuolo A."/>
        </authorList>
    </citation>
    <scope>NUCLEOTIDE SEQUENCE</scope>
    <source>
        <strain evidence="3">CIP111893</strain>
    </source>
</reference>
<keyword evidence="4" id="KW-1185">Reference proteome</keyword>
<protein>
    <recommendedName>
        <fullName evidence="2">UPF0102 protein PAECIP111893_01029</fullName>
    </recommendedName>
</protein>
<dbReference type="Proteomes" id="UP000838686">
    <property type="component" value="Unassembled WGS sequence"/>
</dbReference>
<comment type="caution">
    <text evidence="3">The sequence shown here is derived from an EMBL/GenBank/DDBJ whole genome shotgun (WGS) entry which is preliminary data.</text>
</comment>
<evidence type="ECO:0000256" key="2">
    <source>
        <dbReference type="HAMAP-Rule" id="MF_00048"/>
    </source>
</evidence>
<evidence type="ECO:0000256" key="1">
    <source>
        <dbReference type="ARBA" id="ARBA00006738"/>
    </source>
</evidence>
<dbReference type="PANTHER" id="PTHR34039">
    <property type="entry name" value="UPF0102 PROTEIN YRAN"/>
    <property type="match status" value="1"/>
</dbReference>
<dbReference type="InterPro" id="IPR011335">
    <property type="entry name" value="Restrct_endonuc-II-like"/>
</dbReference>
<dbReference type="InterPro" id="IPR011856">
    <property type="entry name" value="tRNA_endonuc-like_dom_sf"/>
</dbReference>
<evidence type="ECO:0000313" key="3">
    <source>
        <dbReference type="EMBL" id="CAH1197869.1"/>
    </source>
</evidence>
<dbReference type="SUPFAM" id="SSF52980">
    <property type="entry name" value="Restriction endonuclease-like"/>
    <property type="match status" value="1"/>
</dbReference>
<sequence length="129" mass="14452">MNTGSERTDRRRLLGRRGEDAAVERLISLGYHISDRNWRCRSGELDIVASYNGIVVFIEVRTRTEGGRFGTAAESVDLRKQHQVIATSQVYMLANKLSQAAAIRFDVMAVTIERSSDQIIAINHIEGAF</sequence>
<comment type="similarity">
    <text evidence="1 2">Belongs to the UPF0102 family.</text>
</comment>
<accession>A0ABN8G337</accession>
<dbReference type="Gene3D" id="3.40.1350.10">
    <property type="match status" value="1"/>
</dbReference>
<dbReference type="NCBIfam" id="NF009150">
    <property type="entry name" value="PRK12497.1-3"/>
    <property type="match status" value="1"/>
</dbReference>
<dbReference type="NCBIfam" id="NF009154">
    <property type="entry name" value="PRK12497.3-3"/>
    <property type="match status" value="1"/>
</dbReference>
<name>A0ABN8G337_9BACL</name>
<organism evidence="3 4">
    <name type="scientific">Paenibacillus plantiphilus</name>
    <dbReference type="NCBI Taxonomy" id="2905650"/>
    <lineage>
        <taxon>Bacteria</taxon>
        <taxon>Bacillati</taxon>
        <taxon>Bacillota</taxon>
        <taxon>Bacilli</taxon>
        <taxon>Bacillales</taxon>
        <taxon>Paenibacillaceae</taxon>
        <taxon>Paenibacillus</taxon>
    </lineage>
</organism>
<gene>
    <name evidence="3" type="ORF">PAECIP111893_01029</name>
</gene>